<dbReference type="AlphaFoldDB" id="A0A7K0G0B4"/>
<evidence type="ECO:0000313" key="2">
    <source>
        <dbReference type="EMBL" id="MRX76436.1"/>
    </source>
</evidence>
<evidence type="ECO:0008006" key="4">
    <source>
        <dbReference type="Google" id="ProtNLM"/>
    </source>
</evidence>
<comment type="caution">
    <text evidence="2">The sequence shown here is derived from an EMBL/GenBank/DDBJ whole genome shotgun (WGS) entry which is preliminary data.</text>
</comment>
<reference evidence="2 3" key="1">
    <citation type="submission" date="2019-11" db="EMBL/GenBank/DDBJ databases">
        <title>Pedobacter petrophilus genome.</title>
        <authorList>
            <person name="Feldbauer M.J."/>
            <person name="Newman J.D."/>
        </authorList>
    </citation>
    <scope>NUCLEOTIDE SEQUENCE [LARGE SCALE GENOMIC DNA]</scope>
    <source>
        <strain evidence="2 3">LMG 29686</strain>
    </source>
</reference>
<gene>
    <name evidence="2" type="ORF">GJU39_10075</name>
</gene>
<evidence type="ECO:0000313" key="3">
    <source>
        <dbReference type="Proteomes" id="UP000487757"/>
    </source>
</evidence>
<dbReference type="EMBL" id="WKKH01000012">
    <property type="protein sequence ID" value="MRX76436.1"/>
    <property type="molecule type" value="Genomic_DNA"/>
</dbReference>
<organism evidence="2 3">
    <name type="scientific">Pedobacter petrophilus</name>
    <dbReference type="NCBI Taxonomy" id="1908241"/>
    <lineage>
        <taxon>Bacteria</taxon>
        <taxon>Pseudomonadati</taxon>
        <taxon>Bacteroidota</taxon>
        <taxon>Sphingobacteriia</taxon>
        <taxon>Sphingobacteriales</taxon>
        <taxon>Sphingobacteriaceae</taxon>
        <taxon>Pedobacter</taxon>
    </lineage>
</organism>
<accession>A0A7K0G0B4</accession>
<dbReference type="RefSeq" id="WP_154280662.1">
    <property type="nucleotide sequence ID" value="NZ_JBHUJQ010000001.1"/>
</dbReference>
<name>A0A7K0G0B4_9SPHI</name>
<feature type="chain" id="PRO_5029684489" description="DUF4421 domain-containing protein" evidence="1">
    <location>
        <begin position="20"/>
        <end position="307"/>
    </location>
</feature>
<evidence type="ECO:0000256" key="1">
    <source>
        <dbReference type="SAM" id="SignalP"/>
    </source>
</evidence>
<feature type="signal peptide" evidence="1">
    <location>
        <begin position="1"/>
        <end position="19"/>
    </location>
</feature>
<dbReference type="OrthoDB" id="1158431at2"/>
<keyword evidence="1" id="KW-0732">Signal</keyword>
<dbReference type="Proteomes" id="UP000487757">
    <property type="component" value="Unassembled WGS sequence"/>
</dbReference>
<sequence length="307" mass="34872">MKKLLIVFFYCLFIGQSFGQSNGKSTDIIGKSFITKTSIPVKVYDPTIKEVIDLSFLLNDGIKFYIYDVVENGYVLSVWNYSTNLEKEYFYKNLPNSNENKIYEPFNEEKPNYYKILKSDVGIKSKEITKDSLNFSKYKYKDLAYIDSWANNAHFFISLKDFNDKCESIYPHKKGFTWGFLTLPIKARFGNSKAPFTFEEKINFGISAGIKWQHVNRVYSASNLLGGVSVGGVKIDKDNSASTLSFSAGYMYQYDVFQIGIFTGVDFIDKSAGVSWGYQGKPWVGFAIGFSLFGENKTTVAGEQSQK</sequence>
<keyword evidence="3" id="KW-1185">Reference proteome</keyword>
<proteinExistence type="predicted"/>
<protein>
    <recommendedName>
        <fullName evidence="4">DUF4421 domain-containing protein</fullName>
    </recommendedName>
</protein>